<evidence type="ECO:0000256" key="4">
    <source>
        <dbReference type="ARBA" id="ARBA00023136"/>
    </source>
</evidence>
<dbReference type="SUPFAM" id="SSF111369">
    <property type="entry name" value="HlyD-like secretion proteins"/>
    <property type="match status" value="1"/>
</dbReference>
<keyword evidence="2" id="KW-0812">Transmembrane</keyword>
<gene>
    <name evidence="8" type="ORF">ABVK50_00605</name>
</gene>
<feature type="region of interest" description="Disordered" evidence="6">
    <location>
        <begin position="1"/>
        <end position="23"/>
    </location>
</feature>
<dbReference type="RefSeq" id="WP_353643290.1">
    <property type="nucleotide sequence ID" value="NZ_CP159253.1"/>
</dbReference>
<protein>
    <submittedName>
        <fullName evidence="8">HlyD family secretion protein</fullName>
    </submittedName>
</protein>
<evidence type="ECO:0000313" key="8">
    <source>
        <dbReference type="EMBL" id="XCG49175.1"/>
    </source>
</evidence>
<name>A0AAU8CQG7_9HYPH</name>
<dbReference type="AlphaFoldDB" id="A0AAU8CQG7"/>
<dbReference type="EMBL" id="CP159253">
    <property type="protein sequence ID" value="XCG49175.1"/>
    <property type="molecule type" value="Genomic_DNA"/>
</dbReference>
<dbReference type="PANTHER" id="PTHR30386:SF26">
    <property type="entry name" value="TRANSPORT PROTEIN COMB"/>
    <property type="match status" value="1"/>
</dbReference>
<dbReference type="PANTHER" id="PTHR30386">
    <property type="entry name" value="MEMBRANE FUSION SUBUNIT OF EMRAB-TOLC MULTIDRUG EFFLUX PUMP"/>
    <property type="match status" value="1"/>
</dbReference>
<evidence type="ECO:0000256" key="3">
    <source>
        <dbReference type="ARBA" id="ARBA00022989"/>
    </source>
</evidence>
<dbReference type="GO" id="GO:0055085">
    <property type="term" value="P:transmembrane transport"/>
    <property type="evidence" value="ECO:0007669"/>
    <property type="project" value="InterPro"/>
</dbReference>
<feature type="domain" description="p-hydroxybenzoic acid efflux pump subunit AaeA-like beta-barrel" evidence="7">
    <location>
        <begin position="203"/>
        <end position="284"/>
    </location>
</feature>
<evidence type="ECO:0000259" key="7">
    <source>
        <dbReference type="Pfam" id="PF25963"/>
    </source>
</evidence>
<accession>A0AAU8CQG7</accession>
<dbReference type="GO" id="GO:0016020">
    <property type="term" value="C:membrane"/>
    <property type="evidence" value="ECO:0007669"/>
    <property type="project" value="UniProtKB-SubCell"/>
</dbReference>
<dbReference type="Pfam" id="PF25963">
    <property type="entry name" value="Beta-barrel_AAEA"/>
    <property type="match status" value="1"/>
</dbReference>
<keyword evidence="5" id="KW-0175">Coiled coil</keyword>
<dbReference type="InterPro" id="IPR050739">
    <property type="entry name" value="MFP"/>
</dbReference>
<dbReference type="InterPro" id="IPR058634">
    <property type="entry name" value="AaeA-lik-b-barrel"/>
</dbReference>
<evidence type="ECO:0000256" key="6">
    <source>
        <dbReference type="SAM" id="MobiDB-lite"/>
    </source>
</evidence>
<evidence type="ECO:0000256" key="5">
    <source>
        <dbReference type="SAM" id="Coils"/>
    </source>
</evidence>
<sequence>MIQATTNPPWRRPKAARADKKVARRQLELTQKTTAAQLRQAKAQVALSEAAVKEAEDKAAADQAQVDYDQAEVSRYNKLAAATFATQEQLDQATAALKSAEAGLKADQQAIVVAQAQLAEAKAQLEAADTAAEQIAEKQGELGAAVAKVASAEAAVRAAEINLSYTEIHAPGEGFVTNRSVHPGNAVEPGQALTSLVVDRPWVVANFKETQLSRMRPGQQVDISIDAYPGTVLHGHVDSIQRGSGAAFSLLPPENATGNYVKIVQRVPVKIIIDDPLGSAMVLGPGLSVEATVYFGPASPTRDATVRS</sequence>
<keyword evidence="4" id="KW-0472">Membrane</keyword>
<feature type="coiled-coil region" evidence="5">
    <location>
        <begin position="104"/>
        <end position="138"/>
    </location>
</feature>
<comment type="subcellular location">
    <subcellularLocation>
        <location evidence="1">Membrane</location>
        <topology evidence="1">Single-pass membrane protein</topology>
    </subcellularLocation>
</comment>
<organism evidence="8">
    <name type="scientific">Mesorhizobium sp. WSM2240</name>
    <dbReference type="NCBI Taxonomy" id="3228851"/>
    <lineage>
        <taxon>Bacteria</taxon>
        <taxon>Pseudomonadati</taxon>
        <taxon>Pseudomonadota</taxon>
        <taxon>Alphaproteobacteria</taxon>
        <taxon>Hyphomicrobiales</taxon>
        <taxon>Phyllobacteriaceae</taxon>
        <taxon>Mesorhizobium</taxon>
    </lineage>
</organism>
<evidence type="ECO:0000256" key="2">
    <source>
        <dbReference type="ARBA" id="ARBA00022692"/>
    </source>
</evidence>
<keyword evidence="3" id="KW-1133">Transmembrane helix</keyword>
<evidence type="ECO:0000256" key="1">
    <source>
        <dbReference type="ARBA" id="ARBA00004167"/>
    </source>
</evidence>
<proteinExistence type="predicted"/>
<reference evidence="8" key="1">
    <citation type="submission" date="2024-06" db="EMBL/GenBank/DDBJ databases">
        <title>Mesorhizobium karijinii sp. nov., a symbiont of the iconic Swainsona formosa from arid Australia.</title>
        <authorList>
            <person name="Hill Y.J."/>
            <person name="Watkin E.L.J."/>
            <person name="O'Hara G.W."/>
            <person name="Terpolilli J."/>
            <person name="Tye M.L."/>
            <person name="Kohlmeier M.G."/>
        </authorList>
    </citation>
    <scope>NUCLEOTIDE SEQUENCE</scope>
    <source>
        <strain evidence="8">WSM2240</strain>
    </source>
</reference>
<dbReference type="Gene3D" id="2.40.30.170">
    <property type="match status" value="1"/>
</dbReference>